<dbReference type="Proteomes" id="UP000244223">
    <property type="component" value="Unassembled WGS sequence"/>
</dbReference>
<dbReference type="GO" id="GO:0004175">
    <property type="term" value="F:endopeptidase activity"/>
    <property type="evidence" value="ECO:0007669"/>
    <property type="project" value="TreeGrafter"/>
</dbReference>
<evidence type="ECO:0000313" key="10">
    <source>
        <dbReference type="Proteomes" id="UP000244223"/>
    </source>
</evidence>
<dbReference type="InterPro" id="IPR020992">
    <property type="entry name" value="Tail_Prtase_C"/>
</dbReference>
<keyword evidence="3 5" id="KW-0378">Hydrolase</keyword>
<dbReference type="PANTHER" id="PTHR32060">
    <property type="entry name" value="TAIL-SPECIFIC PROTEASE"/>
    <property type="match status" value="1"/>
</dbReference>
<reference evidence="9 10" key="1">
    <citation type="submission" date="2018-04" db="EMBL/GenBank/DDBJ databases">
        <title>Genomic Encyclopedia of Archaeal and Bacterial Type Strains, Phase II (KMG-II): from individual species to whole genera.</title>
        <authorList>
            <person name="Goeker M."/>
        </authorList>
    </citation>
    <scope>NUCLEOTIDE SEQUENCE [LARGE SCALE GENOMIC DNA]</scope>
    <source>
        <strain evidence="9 10">DSM 5822</strain>
    </source>
</reference>
<dbReference type="InterPro" id="IPR036034">
    <property type="entry name" value="PDZ_sf"/>
</dbReference>
<feature type="region of interest" description="Disordered" evidence="6">
    <location>
        <begin position="643"/>
        <end position="677"/>
    </location>
</feature>
<dbReference type="InterPro" id="IPR029045">
    <property type="entry name" value="ClpP/crotonase-like_dom_sf"/>
</dbReference>
<dbReference type="GO" id="GO:0007165">
    <property type="term" value="P:signal transduction"/>
    <property type="evidence" value="ECO:0007669"/>
    <property type="project" value="TreeGrafter"/>
</dbReference>
<dbReference type="Pfam" id="PF11818">
    <property type="entry name" value="DUF3340"/>
    <property type="match status" value="1"/>
</dbReference>
<evidence type="ECO:0000256" key="6">
    <source>
        <dbReference type="SAM" id="MobiDB-lite"/>
    </source>
</evidence>
<dbReference type="RefSeq" id="WP_107866532.1">
    <property type="nucleotide sequence ID" value="NZ_QAON01000015.1"/>
</dbReference>
<dbReference type="Gene3D" id="3.90.226.10">
    <property type="entry name" value="2-enoyl-CoA Hydratase, Chain A, domain 1"/>
    <property type="match status" value="1"/>
</dbReference>
<keyword evidence="10" id="KW-1185">Reference proteome</keyword>
<dbReference type="NCBIfam" id="TIGR00225">
    <property type="entry name" value="prc"/>
    <property type="match status" value="1"/>
</dbReference>
<comment type="caution">
    <text evidence="9">The sequence shown here is derived from an EMBL/GenBank/DDBJ whole genome shotgun (WGS) entry which is preliminary data.</text>
</comment>
<dbReference type="AlphaFoldDB" id="A0A2T5IVL4"/>
<proteinExistence type="inferred from homology"/>
<dbReference type="Gene3D" id="2.30.42.10">
    <property type="match status" value="1"/>
</dbReference>
<evidence type="ECO:0000256" key="5">
    <source>
        <dbReference type="RuleBase" id="RU004404"/>
    </source>
</evidence>
<dbReference type="InterPro" id="IPR040573">
    <property type="entry name" value="TSP_N"/>
</dbReference>
<dbReference type="CDD" id="cd07560">
    <property type="entry name" value="Peptidase_S41_CPP"/>
    <property type="match status" value="1"/>
</dbReference>
<dbReference type="CDD" id="cd06782">
    <property type="entry name" value="cpPDZ_CPP-like"/>
    <property type="match status" value="1"/>
</dbReference>
<feature type="signal peptide" evidence="7">
    <location>
        <begin position="1"/>
        <end position="26"/>
    </location>
</feature>
<dbReference type="PANTHER" id="PTHR32060:SF22">
    <property type="entry name" value="CARBOXYL-TERMINAL-PROCESSING PEPTIDASE 3, CHLOROPLASTIC"/>
    <property type="match status" value="1"/>
</dbReference>
<feature type="compositionally biased region" description="Acidic residues" evidence="6">
    <location>
        <begin position="655"/>
        <end position="666"/>
    </location>
</feature>
<evidence type="ECO:0000313" key="9">
    <source>
        <dbReference type="EMBL" id="PTQ87921.1"/>
    </source>
</evidence>
<dbReference type="InterPro" id="IPR005151">
    <property type="entry name" value="Tail-specific_protease"/>
</dbReference>
<organism evidence="9 10">
    <name type="scientific">Agitococcus lubricus</name>
    <dbReference type="NCBI Taxonomy" id="1077255"/>
    <lineage>
        <taxon>Bacteria</taxon>
        <taxon>Pseudomonadati</taxon>
        <taxon>Pseudomonadota</taxon>
        <taxon>Gammaproteobacteria</taxon>
        <taxon>Moraxellales</taxon>
        <taxon>Moraxellaceae</taxon>
        <taxon>Agitococcus</taxon>
    </lineage>
</organism>
<feature type="compositionally biased region" description="Basic and acidic residues" evidence="6">
    <location>
        <begin position="667"/>
        <end position="676"/>
    </location>
</feature>
<dbReference type="InterPro" id="IPR001478">
    <property type="entry name" value="PDZ"/>
</dbReference>
<dbReference type="SMART" id="SM00245">
    <property type="entry name" value="TSPc"/>
    <property type="match status" value="1"/>
</dbReference>
<dbReference type="Pfam" id="PF00595">
    <property type="entry name" value="PDZ"/>
    <property type="match status" value="1"/>
</dbReference>
<dbReference type="OrthoDB" id="9812068at2"/>
<sequence>MSVISRKHLLWSAALGGLVFFSAVFAKQAAAPSQLEPTREEIKAARISVAMLKELHYEHKKLNDSLSSQIFDRYIKDLDSTRGYFLASDIHEFEAYRHQLDDDLMRGDLSHAFTIYARYQQRANQRIDFVLKQLNKGIDRFDFEQNDYLETKRDNAPWASSSDELDKIWLKRIKSAVLSLRLSGKKNEDIAKLLTKRYETQRNNLNRNKADDVFQVFMNSFTETYDPHTEYFSPRSSENFNINMSLTLEGIGAVLQGEDEYTKIVRLVPAGPAEKSKQLKPGDRIVAVAQGNEDFVDVIGWRIDEVVDLIRGPKGSTVRLQVLPANAVDEHQTKVINIVRNTIKLEDQAAQKRVMTITRNDKTYKIGVIKLPTFYADFAAMQAGDPNYRSTTRDVLMLINQLKEEKVDGLVLDLRNNGGGSLSEANSLVGLFIDSGPTVQVKTASNEVEVYSDSDGAVAYDGPLVVMVNRLSASAAEIFAGAIQDYGRGLVVGSTTFGKGTVQSLRDLNHGQIKLTEAKFYRISGASTQHKGVEADVLFPNILQGTEIGESALEHALPWDTISPVRYMSYGSYQRQLPLLRVKSAQRQKEDPDFRYLNEQIALAESLKKDTRISLNEEKRRQEQDELDAKRLAIENERRKAKGQELLKSWREAEAANDEETPEDFSDPNKKEKPEDEAFVTEAAQILLDATESGSKATQDVVAKRQP</sequence>
<evidence type="ECO:0000256" key="3">
    <source>
        <dbReference type="ARBA" id="ARBA00022801"/>
    </source>
</evidence>
<dbReference type="PROSITE" id="PS50106">
    <property type="entry name" value="PDZ"/>
    <property type="match status" value="1"/>
</dbReference>
<dbReference type="SMART" id="SM00228">
    <property type="entry name" value="PDZ"/>
    <property type="match status" value="1"/>
</dbReference>
<dbReference type="Pfam" id="PF17804">
    <property type="entry name" value="TSP_NTD"/>
    <property type="match status" value="1"/>
</dbReference>
<keyword evidence="2 5" id="KW-0645">Protease</keyword>
<dbReference type="FunFam" id="3.90.226.10:FF:000090">
    <property type="entry name" value="Tail-specific protease"/>
    <property type="match status" value="1"/>
</dbReference>
<gene>
    <name evidence="9" type="ORF">C8N29_1156</name>
</gene>
<dbReference type="GO" id="GO:0030288">
    <property type="term" value="C:outer membrane-bounded periplasmic space"/>
    <property type="evidence" value="ECO:0007669"/>
    <property type="project" value="TreeGrafter"/>
</dbReference>
<feature type="compositionally biased region" description="Basic and acidic residues" evidence="6">
    <location>
        <begin position="643"/>
        <end position="654"/>
    </location>
</feature>
<keyword evidence="4 5" id="KW-0720">Serine protease</keyword>
<evidence type="ECO:0000256" key="2">
    <source>
        <dbReference type="ARBA" id="ARBA00022670"/>
    </source>
</evidence>
<dbReference type="Pfam" id="PF03572">
    <property type="entry name" value="Peptidase_S41"/>
    <property type="match status" value="1"/>
</dbReference>
<dbReference type="GO" id="GO:0008236">
    <property type="term" value="F:serine-type peptidase activity"/>
    <property type="evidence" value="ECO:0007669"/>
    <property type="project" value="UniProtKB-KW"/>
</dbReference>
<dbReference type="InterPro" id="IPR004447">
    <property type="entry name" value="Peptidase_S41A"/>
</dbReference>
<protein>
    <submittedName>
        <fullName evidence="9">S41A family C-terminal processing peptidase-1</fullName>
    </submittedName>
</protein>
<feature type="domain" description="PDZ" evidence="8">
    <location>
        <begin position="241"/>
        <end position="311"/>
    </location>
</feature>
<name>A0A2T5IVL4_9GAMM</name>
<evidence type="ECO:0000256" key="1">
    <source>
        <dbReference type="ARBA" id="ARBA00009179"/>
    </source>
</evidence>
<keyword evidence="7" id="KW-0732">Signal</keyword>
<comment type="similarity">
    <text evidence="1 5">Belongs to the peptidase S41A family.</text>
</comment>
<accession>A0A2T5IVL4</accession>
<evidence type="ECO:0000256" key="4">
    <source>
        <dbReference type="ARBA" id="ARBA00022825"/>
    </source>
</evidence>
<dbReference type="GO" id="GO:0006508">
    <property type="term" value="P:proteolysis"/>
    <property type="evidence" value="ECO:0007669"/>
    <property type="project" value="UniProtKB-KW"/>
</dbReference>
<evidence type="ECO:0000256" key="7">
    <source>
        <dbReference type="SAM" id="SignalP"/>
    </source>
</evidence>
<dbReference type="SUPFAM" id="SSF52096">
    <property type="entry name" value="ClpP/crotonase"/>
    <property type="match status" value="1"/>
</dbReference>
<evidence type="ECO:0000259" key="8">
    <source>
        <dbReference type="PROSITE" id="PS50106"/>
    </source>
</evidence>
<dbReference type="EMBL" id="QAON01000015">
    <property type="protein sequence ID" value="PTQ87921.1"/>
    <property type="molecule type" value="Genomic_DNA"/>
</dbReference>
<feature type="chain" id="PRO_5031553870" evidence="7">
    <location>
        <begin position="27"/>
        <end position="707"/>
    </location>
</feature>
<dbReference type="SUPFAM" id="SSF50156">
    <property type="entry name" value="PDZ domain-like"/>
    <property type="match status" value="1"/>
</dbReference>